<feature type="region of interest" description="Disordered" evidence="1">
    <location>
        <begin position="1"/>
        <end position="110"/>
    </location>
</feature>
<feature type="compositionally biased region" description="Low complexity" evidence="1">
    <location>
        <begin position="62"/>
        <end position="72"/>
    </location>
</feature>
<evidence type="ECO:0000313" key="2">
    <source>
        <dbReference type="EMBL" id="QSS60280.1"/>
    </source>
</evidence>
<reference evidence="2" key="1">
    <citation type="submission" date="2021-01" db="EMBL/GenBank/DDBJ databases">
        <title>Chromosome-level genome assembly of a human fungal pathogen reveals clustering of transcriptionally co-regulated genes.</title>
        <authorList>
            <person name="Voorhies M."/>
            <person name="Cohen S."/>
            <person name="Shea T.P."/>
            <person name="Petrus S."/>
            <person name="Munoz J.F."/>
            <person name="Poplawski S."/>
            <person name="Goldman W.E."/>
            <person name="Michael T."/>
            <person name="Cuomo C.A."/>
            <person name="Sil A."/>
            <person name="Beyhan S."/>
        </authorList>
    </citation>
    <scope>NUCLEOTIDE SEQUENCE</scope>
    <source>
        <strain evidence="2">WU24</strain>
    </source>
</reference>
<accession>A0A8A1M4L9</accession>
<name>A0A8A1M4L9_AJECA</name>
<gene>
    <name evidence="2" type="ORF">I7I51_05077</name>
</gene>
<evidence type="ECO:0000313" key="3">
    <source>
        <dbReference type="Proteomes" id="UP000663671"/>
    </source>
</evidence>
<evidence type="ECO:0000256" key="1">
    <source>
        <dbReference type="SAM" id="MobiDB-lite"/>
    </source>
</evidence>
<dbReference type="EMBL" id="CP069110">
    <property type="protein sequence ID" value="QSS60280.1"/>
    <property type="molecule type" value="Genomic_DNA"/>
</dbReference>
<dbReference type="VEuPathDB" id="FungiDB:I7I51_05077"/>
<dbReference type="AlphaFoldDB" id="A0A8A1M4L9"/>
<proteinExistence type="predicted"/>
<dbReference type="Proteomes" id="UP000663671">
    <property type="component" value="Chromosome 4"/>
</dbReference>
<organism evidence="2 3">
    <name type="scientific">Ajellomyces capsulatus</name>
    <name type="common">Darling's disease fungus</name>
    <name type="synonym">Histoplasma capsulatum</name>
    <dbReference type="NCBI Taxonomy" id="5037"/>
    <lineage>
        <taxon>Eukaryota</taxon>
        <taxon>Fungi</taxon>
        <taxon>Dikarya</taxon>
        <taxon>Ascomycota</taxon>
        <taxon>Pezizomycotina</taxon>
        <taxon>Eurotiomycetes</taxon>
        <taxon>Eurotiomycetidae</taxon>
        <taxon>Onygenales</taxon>
        <taxon>Ajellomycetaceae</taxon>
        <taxon>Histoplasma</taxon>
    </lineage>
</organism>
<sequence>MAERDRWSASTSHKQPPHLQPTNQQRPQPPRLPAQRQNHQPPLSPKIQPLQAQTNPLPKLPAPKLQPKQQTEPPLPREPTLPNQHNPPSSSSPIPSPSVAALLNKPPPQP</sequence>
<feature type="compositionally biased region" description="Low complexity" evidence="1">
    <location>
        <begin position="80"/>
        <end position="93"/>
    </location>
</feature>
<protein>
    <submittedName>
        <fullName evidence="2">Cell wall protein</fullName>
    </submittedName>
</protein>